<proteinExistence type="predicted"/>
<evidence type="ECO:0000313" key="1">
    <source>
        <dbReference type="EMBL" id="KAK1499515.1"/>
    </source>
</evidence>
<dbReference type="AlphaFoldDB" id="A0AAJ0DQW9"/>
<dbReference type="Proteomes" id="UP001239213">
    <property type="component" value="Unassembled WGS sequence"/>
</dbReference>
<reference evidence="1" key="1">
    <citation type="submission" date="2016-11" db="EMBL/GenBank/DDBJ databases">
        <title>The genome sequence of Colletotrichum cuscutae.</title>
        <authorList>
            <person name="Baroncelli R."/>
        </authorList>
    </citation>
    <scope>NUCLEOTIDE SEQUENCE</scope>
    <source>
        <strain evidence="1">IMI 304802</strain>
    </source>
</reference>
<sequence>MPSQEEIVKNPLTGTIEVQSQEIGNGTALNSFVDHLKGTEFHIQTRNIGDEDQRRIVTRREDTSFHQSVELETCVHGVWKEHDLTPTTLLIFRCSFVAKHGNHRLKSITIRWKFVNDSDKSAKPSNPDIRAVGPYFRKVDESQDQEEGERKFKTDIGAGAAGTSWTDYNEKERRNEAVNWRFTQNSKKDLGVAPVFTTAILIRRQNDARFDGIFEITDFDTGALSQTWKFIFRGPKNEDDPIHFNPKAADILPLYEGNQKDPVNKKALGRLAKPGGISREYAWIYGVDLGED</sequence>
<protein>
    <submittedName>
        <fullName evidence="1">Uncharacterized protein</fullName>
    </submittedName>
</protein>
<gene>
    <name evidence="1" type="ORF">CCUS01_00240</name>
</gene>
<evidence type="ECO:0000313" key="2">
    <source>
        <dbReference type="Proteomes" id="UP001239213"/>
    </source>
</evidence>
<accession>A0AAJ0DQW9</accession>
<keyword evidence="2" id="KW-1185">Reference proteome</keyword>
<comment type="caution">
    <text evidence="1">The sequence shown here is derived from an EMBL/GenBank/DDBJ whole genome shotgun (WGS) entry which is preliminary data.</text>
</comment>
<organism evidence="1 2">
    <name type="scientific">Colletotrichum cuscutae</name>
    <dbReference type="NCBI Taxonomy" id="1209917"/>
    <lineage>
        <taxon>Eukaryota</taxon>
        <taxon>Fungi</taxon>
        <taxon>Dikarya</taxon>
        <taxon>Ascomycota</taxon>
        <taxon>Pezizomycotina</taxon>
        <taxon>Sordariomycetes</taxon>
        <taxon>Hypocreomycetidae</taxon>
        <taxon>Glomerellales</taxon>
        <taxon>Glomerellaceae</taxon>
        <taxon>Colletotrichum</taxon>
        <taxon>Colletotrichum acutatum species complex</taxon>
    </lineage>
</organism>
<name>A0AAJ0DQW9_9PEZI</name>
<dbReference type="EMBL" id="MPDP01000001">
    <property type="protein sequence ID" value="KAK1499515.1"/>
    <property type="molecule type" value="Genomic_DNA"/>
</dbReference>